<dbReference type="Pfam" id="PF01418">
    <property type="entry name" value="HTH_6"/>
    <property type="match status" value="1"/>
</dbReference>
<reference evidence="6 7" key="1">
    <citation type="submission" date="2016-08" db="EMBL/GenBank/DDBJ databases">
        <title>Complete Genome Sequence Of The Indigo Reducing Clostridium isatidis DSM15098.</title>
        <authorList>
            <person name="Little G.T."/>
            <person name="Minton N.P."/>
        </authorList>
    </citation>
    <scope>NUCLEOTIDE SEQUENCE [LARGE SCALE GENOMIC DNA]</scope>
    <source>
        <strain evidence="6 7">DSM 15098</strain>
    </source>
</reference>
<dbReference type="InterPro" id="IPR046348">
    <property type="entry name" value="SIS_dom_sf"/>
</dbReference>
<dbReference type="OrthoDB" id="9762536at2"/>
<dbReference type="Gene3D" id="3.40.50.10490">
    <property type="entry name" value="Glucose-6-phosphate isomerase like protein, domain 1"/>
    <property type="match status" value="1"/>
</dbReference>
<dbReference type="PROSITE" id="PS51464">
    <property type="entry name" value="SIS"/>
    <property type="match status" value="1"/>
</dbReference>
<dbReference type="SUPFAM" id="SSF53697">
    <property type="entry name" value="SIS domain"/>
    <property type="match status" value="1"/>
</dbReference>
<dbReference type="GO" id="GO:0003677">
    <property type="term" value="F:DNA binding"/>
    <property type="evidence" value="ECO:0007669"/>
    <property type="project" value="UniProtKB-KW"/>
</dbReference>
<dbReference type="Gene3D" id="1.10.10.10">
    <property type="entry name" value="Winged helix-like DNA-binding domain superfamily/Winged helix DNA-binding domain"/>
    <property type="match status" value="1"/>
</dbReference>
<organism evidence="6 7">
    <name type="scientific">Clostridium isatidis</name>
    <dbReference type="NCBI Taxonomy" id="182773"/>
    <lineage>
        <taxon>Bacteria</taxon>
        <taxon>Bacillati</taxon>
        <taxon>Bacillota</taxon>
        <taxon>Clostridia</taxon>
        <taxon>Eubacteriales</taxon>
        <taxon>Clostridiaceae</taxon>
        <taxon>Clostridium</taxon>
    </lineage>
</organism>
<protein>
    <submittedName>
        <fullName evidence="6">RpiR family transcriptional regulator</fullName>
    </submittedName>
</protein>
<evidence type="ECO:0000256" key="1">
    <source>
        <dbReference type="ARBA" id="ARBA00023015"/>
    </source>
</evidence>
<dbReference type="SUPFAM" id="SSF46689">
    <property type="entry name" value="Homeodomain-like"/>
    <property type="match status" value="1"/>
</dbReference>
<dbReference type="InterPro" id="IPR000281">
    <property type="entry name" value="HTH_RpiR"/>
</dbReference>
<dbReference type="GO" id="GO:0003700">
    <property type="term" value="F:DNA-binding transcription factor activity"/>
    <property type="evidence" value="ECO:0007669"/>
    <property type="project" value="InterPro"/>
</dbReference>
<feature type="domain" description="SIS" evidence="5">
    <location>
        <begin position="112"/>
        <end position="249"/>
    </location>
</feature>
<dbReference type="AlphaFoldDB" id="A0A343JFP5"/>
<feature type="domain" description="HTH rpiR-type" evidence="4">
    <location>
        <begin position="1"/>
        <end position="77"/>
    </location>
</feature>
<dbReference type="PANTHER" id="PTHR30514">
    <property type="entry name" value="GLUCOKINASE"/>
    <property type="match status" value="1"/>
</dbReference>
<gene>
    <name evidence="6" type="ORF">BEN51_13205</name>
</gene>
<keyword evidence="3" id="KW-0804">Transcription</keyword>
<evidence type="ECO:0000259" key="4">
    <source>
        <dbReference type="PROSITE" id="PS51071"/>
    </source>
</evidence>
<evidence type="ECO:0000313" key="7">
    <source>
        <dbReference type="Proteomes" id="UP000264883"/>
    </source>
</evidence>
<name>A0A343JFP5_9CLOT</name>
<keyword evidence="7" id="KW-1185">Reference proteome</keyword>
<dbReference type="PROSITE" id="PS51071">
    <property type="entry name" value="HTH_RPIR"/>
    <property type="match status" value="1"/>
</dbReference>
<keyword evidence="1" id="KW-0805">Transcription regulation</keyword>
<dbReference type="KEGG" id="cia:BEN51_13205"/>
<accession>A0A343JFP5</accession>
<dbReference type="RefSeq" id="WP_119866477.1">
    <property type="nucleotide sequence ID" value="NZ_CP016786.1"/>
</dbReference>
<dbReference type="PANTHER" id="PTHR30514:SF21">
    <property type="entry name" value="RPIR-FAMILY TRANSCRIPTIONAL REGULATOR"/>
    <property type="match status" value="1"/>
</dbReference>
<proteinExistence type="predicted"/>
<evidence type="ECO:0000256" key="2">
    <source>
        <dbReference type="ARBA" id="ARBA00023125"/>
    </source>
</evidence>
<dbReference type="GO" id="GO:1901135">
    <property type="term" value="P:carbohydrate derivative metabolic process"/>
    <property type="evidence" value="ECO:0007669"/>
    <property type="project" value="InterPro"/>
</dbReference>
<dbReference type="InterPro" id="IPR035472">
    <property type="entry name" value="RpiR-like_SIS"/>
</dbReference>
<dbReference type="Proteomes" id="UP000264883">
    <property type="component" value="Chromosome"/>
</dbReference>
<evidence type="ECO:0000259" key="5">
    <source>
        <dbReference type="PROSITE" id="PS51464"/>
    </source>
</evidence>
<evidence type="ECO:0000256" key="3">
    <source>
        <dbReference type="ARBA" id="ARBA00023163"/>
    </source>
</evidence>
<dbReference type="EMBL" id="CP016786">
    <property type="protein sequence ID" value="ASW44353.1"/>
    <property type="molecule type" value="Genomic_DNA"/>
</dbReference>
<dbReference type="CDD" id="cd05013">
    <property type="entry name" value="SIS_RpiR"/>
    <property type="match status" value="1"/>
</dbReference>
<sequence>MDILCEIQNKYTQFSEKEKAIADYILQYGDKIKNINITDLAKEIGTSGATITRFSKKIGCDNFVDMKIKLSSTGSESAQNEEEGIFSYVYKYYNEVIEKTKLIIDKDSIFKVVNEIKKAKHIYIYGVGSSGLTGEEMMQRLLRMGFNVHSITDSHMMIINSSIVSMGDLIIGISISGETEELIQALRLSKKRGAKIVGMTSFKDSMVSKLSDIELIVYNPKFVDKNKFINSQFSVMYIIDLISMVLLEDHKLNEKMQITIDAILKNN</sequence>
<evidence type="ECO:0000313" key="6">
    <source>
        <dbReference type="EMBL" id="ASW44353.1"/>
    </source>
</evidence>
<dbReference type="GO" id="GO:0097367">
    <property type="term" value="F:carbohydrate derivative binding"/>
    <property type="evidence" value="ECO:0007669"/>
    <property type="project" value="InterPro"/>
</dbReference>
<dbReference type="InterPro" id="IPR001347">
    <property type="entry name" value="SIS_dom"/>
</dbReference>
<dbReference type="InterPro" id="IPR036388">
    <property type="entry name" value="WH-like_DNA-bd_sf"/>
</dbReference>
<keyword evidence="2" id="KW-0238">DNA-binding</keyword>
<dbReference type="InterPro" id="IPR047640">
    <property type="entry name" value="RpiR-like"/>
</dbReference>
<dbReference type="Pfam" id="PF01380">
    <property type="entry name" value="SIS"/>
    <property type="match status" value="1"/>
</dbReference>
<dbReference type="InterPro" id="IPR009057">
    <property type="entry name" value="Homeodomain-like_sf"/>
</dbReference>